<dbReference type="InterPro" id="IPR000203">
    <property type="entry name" value="GPS"/>
</dbReference>
<keyword evidence="12" id="KW-0325">Glycoprotein</keyword>
<protein>
    <recommendedName>
        <fullName evidence="14">Adhesion G-protein coupled receptor G2</fullName>
    </recommendedName>
    <alternativeName>
        <fullName evidence="15">G-protein coupled receptor 64</fullName>
    </alternativeName>
</protein>
<evidence type="ECO:0000256" key="7">
    <source>
        <dbReference type="ARBA" id="ARBA00022989"/>
    </source>
</evidence>
<comment type="subcellular location">
    <subcellularLocation>
        <location evidence="1">Apical cell membrane</location>
        <topology evidence="1">Multi-pass membrane protein</topology>
    </subcellularLocation>
</comment>
<feature type="transmembrane region" description="Helical" evidence="18">
    <location>
        <begin position="646"/>
        <end position="674"/>
    </location>
</feature>
<reference evidence="21" key="1">
    <citation type="submission" date="2025-08" db="UniProtKB">
        <authorList>
            <consortium name="Ensembl"/>
        </authorList>
    </citation>
    <scope>IDENTIFICATION</scope>
</reference>
<keyword evidence="5 18" id="KW-0812">Transmembrane</keyword>
<dbReference type="SMART" id="SM00303">
    <property type="entry name" value="GPS"/>
    <property type="match status" value="1"/>
</dbReference>
<dbReference type="PRINTS" id="PR00249">
    <property type="entry name" value="GPCRSECRETIN"/>
</dbReference>
<comment type="similarity">
    <text evidence="2">Belongs to the G-protein coupled receptor 2 family. Adhesion G-protein coupled receptor (ADGR) subfamily.</text>
</comment>
<keyword evidence="22" id="KW-1185">Reference proteome</keyword>
<comment type="subunit">
    <text evidence="16">Heterodimer of 2 chains generated by proteolytic processing; the large extracellular N-terminal fragment and the membrane-bound C-terminal fragment predominantly remain associated and non-covalently linked. Interacts with CFTR.</text>
</comment>
<evidence type="ECO:0000313" key="21">
    <source>
        <dbReference type="Ensembl" id="ENSPKIP00000011812.1"/>
    </source>
</evidence>
<dbReference type="PROSITE" id="PS00650">
    <property type="entry name" value="G_PROTEIN_RECEP_F2_2"/>
    <property type="match status" value="1"/>
</dbReference>
<organism evidence="21 22">
    <name type="scientific">Paramormyrops kingsleyae</name>
    <dbReference type="NCBI Taxonomy" id="1676925"/>
    <lineage>
        <taxon>Eukaryota</taxon>
        <taxon>Metazoa</taxon>
        <taxon>Chordata</taxon>
        <taxon>Craniata</taxon>
        <taxon>Vertebrata</taxon>
        <taxon>Euteleostomi</taxon>
        <taxon>Actinopterygii</taxon>
        <taxon>Neopterygii</taxon>
        <taxon>Teleostei</taxon>
        <taxon>Osteoglossocephala</taxon>
        <taxon>Osteoglossomorpha</taxon>
        <taxon>Osteoglossiformes</taxon>
        <taxon>Mormyridae</taxon>
        <taxon>Paramormyrops</taxon>
    </lineage>
</organism>
<dbReference type="GO" id="GO:0007189">
    <property type="term" value="P:adenylate cyclase-activating G protein-coupled receptor signaling pathway"/>
    <property type="evidence" value="ECO:0007669"/>
    <property type="project" value="TreeGrafter"/>
</dbReference>
<keyword evidence="6" id="KW-0732">Signal</keyword>
<dbReference type="Pfam" id="PF00002">
    <property type="entry name" value="7tm_2"/>
    <property type="match status" value="1"/>
</dbReference>
<feature type="transmembrane region" description="Helical" evidence="18">
    <location>
        <begin position="722"/>
        <end position="744"/>
    </location>
</feature>
<dbReference type="Pfam" id="PF26574">
    <property type="entry name" value="GAIN_ADGRG2"/>
    <property type="match status" value="1"/>
</dbReference>
<dbReference type="SUPFAM" id="SSF81321">
    <property type="entry name" value="Family A G protein-coupled receptor-like"/>
    <property type="match status" value="1"/>
</dbReference>
<feature type="transmembrane region" description="Helical" evidence="18">
    <location>
        <begin position="596"/>
        <end position="618"/>
    </location>
</feature>
<feature type="domain" description="G-protein coupled receptors family 2 profile 2" evidence="20">
    <location>
        <begin position="489"/>
        <end position="745"/>
    </location>
</feature>
<evidence type="ECO:0000313" key="22">
    <source>
        <dbReference type="Proteomes" id="UP000261540"/>
    </source>
</evidence>
<evidence type="ECO:0000259" key="19">
    <source>
        <dbReference type="PROSITE" id="PS50221"/>
    </source>
</evidence>
<name>A0A3B3QZ56_9TELE</name>
<keyword evidence="11" id="KW-0675">Receptor</keyword>
<keyword evidence="10" id="KW-1015">Disulfide bond</keyword>
<evidence type="ECO:0000256" key="11">
    <source>
        <dbReference type="ARBA" id="ARBA00023170"/>
    </source>
</evidence>
<evidence type="ECO:0000256" key="18">
    <source>
        <dbReference type="SAM" id="Phobius"/>
    </source>
</evidence>
<accession>A0A3B3QZ56</accession>
<dbReference type="STRING" id="1676925.ENSPKIP00000011812"/>
<evidence type="ECO:0000259" key="20">
    <source>
        <dbReference type="PROSITE" id="PS50261"/>
    </source>
</evidence>
<evidence type="ECO:0000256" key="4">
    <source>
        <dbReference type="ARBA" id="ARBA00022553"/>
    </source>
</evidence>
<evidence type="ECO:0000256" key="9">
    <source>
        <dbReference type="ARBA" id="ARBA00023136"/>
    </source>
</evidence>
<dbReference type="InterPro" id="IPR017981">
    <property type="entry name" value="GPCR_2-like_7TM"/>
</dbReference>
<dbReference type="InterPro" id="IPR057244">
    <property type="entry name" value="GAIN_B"/>
</dbReference>
<keyword evidence="9 18" id="KW-0472">Membrane</keyword>
<evidence type="ECO:0000256" key="16">
    <source>
        <dbReference type="ARBA" id="ARBA00093560"/>
    </source>
</evidence>
<dbReference type="GO" id="GO:0004930">
    <property type="term" value="F:G protein-coupled receptor activity"/>
    <property type="evidence" value="ECO:0007669"/>
    <property type="project" value="UniProtKB-KW"/>
</dbReference>
<feature type="region of interest" description="Disordered" evidence="17">
    <location>
        <begin position="799"/>
        <end position="823"/>
    </location>
</feature>
<dbReference type="Gene3D" id="1.20.1070.10">
    <property type="entry name" value="Rhodopsin 7-helix transmembrane proteins"/>
    <property type="match status" value="1"/>
</dbReference>
<feature type="transmembrane region" description="Helical" evidence="18">
    <location>
        <begin position="552"/>
        <end position="576"/>
    </location>
</feature>
<evidence type="ECO:0000256" key="1">
    <source>
        <dbReference type="ARBA" id="ARBA00004424"/>
    </source>
</evidence>
<dbReference type="Proteomes" id="UP000261540">
    <property type="component" value="Unplaced"/>
</dbReference>
<dbReference type="Gene3D" id="2.60.220.50">
    <property type="match status" value="1"/>
</dbReference>
<evidence type="ECO:0000256" key="5">
    <source>
        <dbReference type="ARBA" id="ARBA00022692"/>
    </source>
</evidence>
<feature type="region of interest" description="Disordered" evidence="17">
    <location>
        <begin position="174"/>
        <end position="194"/>
    </location>
</feature>
<evidence type="ECO:0000256" key="13">
    <source>
        <dbReference type="ARBA" id="ARBA00023224"/>
    </source>
</evidence>
<dbReference type="PANTHER" id="PTHR12011">
    <property type="entry name" value="ADHESION G-PROTEIN COUPLED RECEPTOR"/>
    <property type="match status" value="1"/>
</dbReference>
<evidence type="ECO:0000256" key="10">
    <source>
        <dbReference type="ARBA" id="ARBA00023157"/>
    </source>
</evidence>
<feature type="domain" description="GAIN-B" evidence="19">
    <location>
        <begin position="320"/>
        <end position="479"/>
    </location>
</feature>
<keyword evidence="8" id="KW-0297">G-protein coupled receptor</keyword>
<dbReference type="Pfam" id="PF01825">
    <property type="entry name" value="GPS"/>
    <property type="match status" value="1"/>
</dbReference>
<evidence type="ECO:0000256" key="12">
    <source>
        <dbReference type="ARBA" id="ARBA00023180"/>
    </source>
</evidence>
<dbReference type="FunFam" id="2.60.220.50:FF:000003">
    <property type="entry name" value="adhesion G-protein coupled receptor G2 isoform X2"/>
    <property type="match status" value="1"/>
</dbReference>
<dbReference type="AlphaFoldDB" id="A0A3B3QZ56"/>
<reference evidence="21" key="2">
    <citation type="submission" date="2025-09" db="UniProtKB">
        <authorList>
            <consortium name="Ensembl"/>
        </authorList>
    </citation>
    <scope>IDENTIFICATION</scope>
</reference>
<dbReference type="FunFam" id="1.20.1070.10:FF:000043">
    <property type="entry name" value="adhesion G-protein coupled receptor G2 isoform X1"/>
    <property type="match status" value="1"/>
</dbReference>
<feature type="transmembrane region" description="Helical" evidence="18">
    <location>
        <begin position="694"/>
        <end position="716"/>
    </location>
</feature>
<dbReference type="InterPro" id="IPR046338">
    <property type="entry name" value="GAIN_dom_sf"/>
</dbReference>
<dbReference type="PROSITE" id="PS50261">
    <property type="entry name" value="G_PROTEIN_RECEP_F2_4"/>
    <property type="match status" value="1"/>
</dbReference>
<dbReference type="GeneTree" id="ENSGT00940000164851"/>
<dbReference type="InterPro" id="IPR017983">
    <property type="entry name" value="GPCR_2_secretin-like_CS"/>
</dbReference>
<evidence type="ECO:0000256" key="14">
    <source>
        <dbReference type="ARBA" id="ARBA00069918"/>
    </source>
</evidence>
<keyword evidence="3" id="KW-1003">Cell membrane</keyword>
<keyword evidence="13" id="KW-0807">Transducer</keyword>
<evidence type="ECO:0000256" key="3">
    <source>
        <dbReference type="ARBA" id="ARBA00022475"/>
    </source>
</evidence>
<dbReference type="InterPro" id="IPR000832">
    <property type="entry name" value="GPCR_2_secretin-like"/>
</dbReference>
<feature type="compositionally biased region" description="Polar residues" evidence="17">
    <location>
        <begin position="174"/>
        <end position="190"/>
    </location>
</feature>
<feature type="transmembrane region" description="Helical" evidence="18">
    <location>
        <begin position="526"/>
        <end position="546"/>
    </location>
</feature>
<evidence type="ECO:0000256" key="17">
    <source>
        <dbReference type="SAM" id="MobiDB-lite"/>
    </source>
</evidence>
<dbReference type="GO" id="GO:0016324">
    <property type="term" value="C:apical plasma membrane"/>
    <property type="evidence" value="ECO:0007669"/>
    <property type="project" value="UniProtKB-SubCell"/>
</dbReference>
<keyword evidence="7 18" id="KW-1133">Transmembrane helix</keyword>
<dbReference type="InterPro" id="IPR058857">
    <property type="entry name" value="GAIN_ADGRG2/6"/>
</dbReference>
<evidence type="ECO:0000256" key="2">
    <source>
        <dbReference type="ARBA" id="ARBA00007343"/>
    </source>
</evidence>
<dbReference type="Ensembl" id="ENSPKIT00000023764.1">
    <property type="protein sequence ID" value="ENSPKIP00000011812.1"/>
    <property type="gene ID" value="ENSPKIG00000018750.1"/>
</dbReference>
<sequence length="823" mass="90142">MTVPSLSMASSHAQVWPAMHKPLRECLYCQYTQPALSSPAICGWPSESAADLLDSSFTWVSTDLNASQICGVRDPIILTCQDGETLSILLNESCTALPLPPPKSKENITTASSLTQGSTVESPSITAQNMTTPYPANSKHFKTTTAPPKSTIKRTTALHNTPLHPENKTVVYTTYPRNTNSTDPPGTRRTTVPKDLPTAVTTTTTSTVMTTGINIALLLNETQDPLTLNISMVEKVVSRLEEVLSSPDISLSLGHSAIAIISNLLGAPAAALASFSTRIIRIVDIVGLKLVLPDTTETISADSLALAVRKIDASNFQRTTFFVSDSGSLQINVINEPKAANTSASLGSITLPSSLTDGLTPADKPLASRIQFNYYLNGTLFQDRNLGSQKLNSGVLGTSVGNLSIKDLKDNVIFTLRNAQPPQSSSKVSCVFWDFNFNGGSGGWNTAGCSVQNETDERTVCSCNHLTSFAVLLDLSRGGISDRQQDIILTFITYIGCGVSAIFLCLTLLTYLGFEKLRRDIPSKILIQLSLALLLLNMVFLLDSWLALYRQAVGLCISTAFFLHYFLLASFTWMGLEAFHMYLALVKVFNSYVSRYMLKFSLIGWGVPLVVVIIVIAINKDNYGLIAYGKYADGSTDDFCWLKNDIAFYVAVVGYFCLVFLLNLVMFVVVLVQLHRVRQQNPHNVQQRNVLQELRSVAGLTVLLGLTWGFAFFAWGPVNLPFMYLFAIFNTLQGFFIFIFHCAVKENVRQQWRTYLCCGRLRLAENSDWSRTATQSTTLRHHSVITMPSIHSGNTFSTSLPASEAGSTRRSNGGSPLPLNYCA</sequence>
<evidence type="ECO:0000256" key="15">
    <source>
        <dbReference type="ARBA" id="ARBA00083924"/>
    </source>
</evidence>
<evidence type="ECO:0000256" key="8">
    <source>
        <dbReference type="ARBA" id="ARBA00023040"/>
    </source>
</evidence>
<evidence type="ECO:0000256" key="6">
    <source>
        <dbReference type="ARBA" id="ARBA00022729"/>
    </source>
</evidence>
<feature type="transmembrane region" description="Helical" evidence="18">
    <location>
        <begin position="491"/>
        <end position="514"/>
    </location>
</feature>
<proteinExistence type="inferred from homology"/>
<dbReference type="PANTHER" id="PTHR12011:SF264">
    <property type="entry name" value="ADHESION G-PROTEIN COUPLED RECEPTOR G2"/>
    <property type="match status" value="1"/>
</dbReference>
<keyword evidence="4" id="KW-0597">Phosphoprotein</keyword>
<dbReference type="GO" id="GO:0007166">
    <property type="term" value="P:cell surface receptor signaling pathway"/>
    <property type="evidence" value="ECO:0007669"/>
    <property type="project" value="InterPro"/>
</dbReference>
<dbReference type="PROSITE" id="PS50221">
    <property type="entry name" value="GAIN_B"/>
    <property type="match status" value="1"/>
</dbReference>
<feature type="compositionally biased region" description="Polar residues" evidence="17">
    <location>
        <begin position="799"/>
        <end position="814"/>
    </location>
</feature>